<dbReference type="EMBL" id="JACHVZ010000003">
    <property type="protein sequence ID" value="MBB2926645.1"/>
    <property type="molecule type" value="Genomic_DNA"/>
</dbReference>
<gene>
    <name evidence="1" type="ORF">FHX59_001054</name>
</gene>
<keyword evidence="2" id="KW-1185">Reference proteome</keyword>
<evidence type="ECO:0000313" key="1">
    <source>
        <dbReference type="EMBL" id="MBB2926645.1"/>
    </source>
</evidence>
<evidence type="ECO:0000313" key="2">
    <source>
        <dbReference type="Proteomes" id="UP000533533"/>
    </source>
</evidence>
<sequence length="94" mass="10473">MLAVMVPGEDYTTGALATQPGWSLSTARTIIHAAEDTGIVWKHRCACKGPLVWVRRDRMRCPSRQLSIPAGELQGYEQAWRSFRDICMLAHASS</sequence>
<name>A0ABR6FGU1_9BURK</name>
<dbReference type="Proteomes" id="UP000533533">
    <property type="component" value="Unassembled WGS sequence"/>
</dbReference>
<proteinExistence type="predicted"/>
<reference evidence="1 2" key="1">
    <citation type="submission" date="2020-08" db="EMBL/GenBank/DDBJ databases">
        <title>Genomic Encyclopedia of Type Strains, Phase IV (KMG-V): Genome sequencing to study the core and pangenomes of soil and plant-associated prokaryotes.</title>
        <authorList>
            <person name="Whitman W."/>
        </authorList>
    </citation>
    <scope>NUCLEOTIDE SEQUENCE [LARGE SCALE GENOMIC DNA]</scope>
    <source>
        <strain evidence="1 2">SRMrh-85</strain>
    </source>
</reference>
<protein>
    <submittedName>
        <fullName evidence="1">Uncharacterized protein</fullName>
    </submittedName>
</protein>
<organism evidence="1 2">
    <name type="scientific">Paraburkholderia silvatlantica</name>
    <dbReference type="NCBI Taxonomy" id="321895"/>
    <lineage>
        <taxon>Bacteria</taxon>
        <taxon>Pseudomonadati</taxon>
        <taxon>Pseudomonadota</taxon>
        <taxon>Betaproteobacteria</taxon>
        <taxon>Burkholderiales</taxon>
        <taxon>Burkholderiaceae</taxon>
        <taxon>Paraburkholderia</taxon>
    </lineage>
</organism>
<accession>A0ABR6FGU1</accession>
<comment type="caution">
    <text evidence="1">The sequence shown here is derived from an EMBL/GenBank/DDBJ whole genome shotgun (WGS) entry which is preliminary data.</text>
</comment>